<dbReference type="InParanoid" id="G3JGI6"/>
<keyword evidence="4" id="KW-1185">Reference proteome</keyword>
<dbReference type="HOGENOM" id="CLU_1825190_0_0_1"/>
<feature type="chain" id="PRO_5003446204" evidence="2">
    <location>
        <begin position="23"/>
        <end position="141"/>
    </location>
</feature>
<evidence type="ECO:0000313" key="3">
    <source>
        <dbReference type="EMBL" id="EGX92403.1"/>
    </source>
</evidence>
<proteinExistence type="predicted"/>
<feature type="region of interest" description="Disordered" evidence="1">
    <location>
        <begin position="86"/>
        <end position="106"/>
    </location>
</feature>
<keyword evidence="2" id="KW-0732">Signal</keyword>
<protein>
    <submittedName>
        <fullName evidence="3">Uncharacterized protein</fullName>
    </submittedName>
</protein>
<dbReference type="RefSeq" id="XP_006668987.1">
    <property type="nucleotide sequence ID" value="XM_006668924.1"/>
</dbReference>
<sequence>MAPRRLWWPCLAVLLQDPLAHLDLSTNNELTTGTSQPGLAGDLDRNSSHLLTHHPWSISEPLKQYAVRALSSGLLLFILRPHPFPCHPSPPRPGAPHTPLTLTSHTSLTHHTPWNPLSPQIPPQQRRPLWVHLKPASRDGT</sequence>
<dbReference type="AlphaFoldDB" id="G3JGI6"/>
<accession>G3JGI6</accession>
<gene>
    <name evidence="3" type="ORF">CCM_03776</name>
</gene>
<name>G3JGI6_CORMM</name>
<evidence type="ECO:0000256" key="2">
    <source>
        <dbReference type="SAM" id="SignalP"/>
    </source>
</evidence>
<organism evidence="3 4">
    <name type="scientific">Cordyceps militaris (strain CM01)</name>
    <name type="common">Caterpillar fungus</name>
    <dbReference type="NCBI Taxonomy" id="983644"/>
    <lineage>
        <taxon>Eukaryota</taxon>
        <taxon>Fungi</taxon>
        <taxon>Dikarya</taxon>
        <taxon>Ascomycota</taxon>
        <taxon>Pezizomycotina</taxon>
        <taxon>Sordariomycetes</taxon>
        <taxon>Hypocreomycetidae</taxon>
        <taxon>Hypocreales</taxon>
        <taxon>Cordycipitaceae</taxon>
        <taxon>Cordyceps</taxon>
    </lineage>
</organism>
<feature type="compositionally biased region" description="Pro residues" evidence="1">
    <location>
        <begin position="86"/>
        <end position="96"/>
    </location>
</feature>
<feature type="compositionally biased region" description="Low complexity" evidence="1">
    <location>
        <begin position="97"/>
        <end position="106"/>
    </location>
</feature>
<evidence type="ECO:0000256" key="1">
    <source>
        <dbReference type="SAM" id="MobiDB-lite"/>
    </source>
</evidence>
<evidence type="ECO:0000313" key="4">
    <source>
        <dbReference type="Proteomes" id="UP000001610"/>
    </source>
</evidence>
<feature type="signal peptide" evidence="2">
    <location>
        <begin position="1"/>
        <end position="22"/>
    </location>
</feature>
<dbReference type="Proteomes" id="UP000001610">
    <property type="component" value="Unassembled WGS sequence"/>
</dbReference>
<dbReference type="VEuPathDB" id="FungiDB:CCM_03776"/>
<dbReference type="KEGG" id="cmt:CCM_03776"/>
<reference evidence="3 4" key="1">
    <citation type="journal article" date="2011" name="Genome Biol.">
        <title>Genome sequence of the insect pathogenic fungus Cordyceps militaris, a valued traditional Chinese medicine.</title>
        <authorList>
            <person name="Zheng P."/>
            <person name="Xia Y."/>
            <person name="Xiao G."/>
            <person name="Xiong C."/>
            <person name="Hu X."/>
            <person name="Zhang S."/>
            <person name="Zheng H."/>
            <person name="Huang Y."/>
            <person name="Zhou Y."/>
            <person name="Wang S."/>
            <person name="Zhao G.P."/>
            <person name="Liu X."/>
            <person name="St Leger R.J."/>
            <person name="Wang C."/>
        </authorList>
    </citation>
    <scope>NUCLEOTIDE SEQUENCE [LARGE SCALE GENOMIC DNA]</scope>
    <source>
        <strain evidence="3 4">CM01</strain>
    </source>
</reference>
<dbReference type="GeneID" id="18165799"/>
<dbReference type="EMBL" id="JH126401">
    <property type="protein sequence ID" value="EGX92403.1"/>
    <property type="molecule type" value="Genomic_DNA"/>
</dbReference>